<organism evidence="1 2">
    <name type="scientific">Knipowitschia caucasica</name>
    <name type="common">Caucasian dwarf goby</name>
    <name type="synonym">Pomatoschistus caucasicus</name>
    <dbReference type="NCBI Taxonomy" id="637954"/>
    <lineage>
        <taxon>Eukaryota</taxon>
        <taxon>Metazoa</taxon>
        <taxon>Chordata</taxon>
        <taxon>Craniata</taxon>
        <taxon>Vertebrata</taxon>
        <taxon>Euteleostomi</taxon>
        <taxon>Actinopterygii</taxon>
        <taxon>Neopterygii</taxon>
        <taxon>Teleostei</taxon>
        <taxon>Neoteleostei</taxon>
        <taxon>Acanthomorphata</taxon>
        <taxon>Gobiaria</taxon>
        <taxon>Gobiiformes</taxon>
        <taxon>Gobioidei</taxon>
        <taxon>Gobiidae</taxon>
        <taxon>Gobiinae</taxon>
        <taxon>Knipowitschia</taxon>
    </lineage>
</organism>
<reference evidence="1 2" key="1">
    <citation type="submission" date="2024-04" db="EMBL/GenBank/DDBJ databases">
        <authorList>
            <person name="Waldvogel A.-M."/>
            <person name="Schoenle A."/>
        </authorList>
    </citation>
    <scope>NUCLEOTIDE SEQUENCE [LARGE SCALE GENOMIC DNA]</scope>
</reference>
<protein>
    <submittedName>
        <fullName evidence="1">Uncharacterized protein</fullName>
    </submittedName>
</protein>
<dbReference type="EMBL" id="OZ035828">
    <property type="protein sequence ID" value="CAL1608986.1"/>
    <property type="molecule type" value="Genomic_DNA"/>
</dbReference>
<keyword evidence="2" id="KW-1185">Reference proteome</keyword>
<proteinExistence type="predicted"/>
<sequence>MGWSTLLPLRCPNIFLKDGLKFLYRLVELAVPFTAWGQHNSSAYRPFTLKCMTGGGPHPCVTAVPNMPHSYSTTSGATVKHQLILSLLATPSYVGSASWRDPLAVNKGSGPDTPFRCGMVVWNVQETRVAAQCESGPADLIMFKPYIPLFGP</sequence>
<evidence type="ECO:0000313" key="1">
    <source>
        <dbReference type="EMBL" id="CAL1608986.1"/>
    </source>
</evidence>
<accession>A0AAV2M719</accession>
<gene>
    <name evidence="1" type="ORF">KC01_LOCUS35816</name>
</gene>
<dbReference type="Proteomes" id="UP001497482">
    <property type="component" value="Chromosome 6"/>
</dbReference>
<evidence type="ECO:0000313" key="2">
    <source>
        <dbReference type="Proteomes" id="UP001497482"/>
    </source>
</evidence>
<name>A0AAV2M719_KNICA</name>
<dbReference type="AlphaFoldDB" id="A0AAV2M719"/>